<feature type="transmembrane region" description="Helical" evidence="7">
    <location>
        <begin position="130"/>
        <end position="151"/>
    </location>
</feature>
<dbReference type="PANTHER" id="PTHR43386">
    <property type="entry name" value="OLIGOPEPTIDE TRANSPORT SYSTEM PERMEASE PROTEIN APPC"/>
    <property type="match status" value="1"/>
</dbReference>
<dbReference type="InterPro" id="IPR035906">
    <property type="entry name" value="MetI-like_sf"/>
</dbReference>
<dbReference type="Pfam" id="PF00528">
    <property type="entry name" value="BPD_transp_1"/>
    <property type="match status" value="1"/>
</dbReference>
<feature type="transmembrane region" description="Helical" evidence="7">
    <location>
        <begin position="157"/>
        <end position="177"/>
    </location>
</feature>
<dbReference type="STRING" id="1136497.SAMN04489752_3537"/>
<dbReference type="Pfam" id="PF12911">
    <property type="entry name" value="OppC_N"/>
    <property type="match status" value="1"/>
</dbReference>
<feature type="transmembrane region" description="Helical" evidence="7">
    <location>
        <begin position="208"/>
        <end position="229"/>
    </location>
</feature>
<dbReference type="Proteomes" id="UP000199597">
    <property type="component" value="Chromosome I"/>
</dbReference>
<evidence type="ECO:0000256" key="2">
    <source>
        <dbReference type="ARBA" id="ARBA00022448"/>
    </source>
</evidence>
<keyword evidence="6 7" id="KW-0472">Membrane</keyword>
<dbReference type="GO" id="GO:0005886">
    <property type="term" value="C:plasma membrane"/>
    <property type="evidence" value="ECO:0007669"/>
    <property type="project" value="UniProtKB-SubCell"/>
</dbReference>
<evidence type="ECO:0000256" key="7">
    <source>
        <dbReference type="RuleBase" id="RU363032"/>
    </source>
</evidence>
<dbReference type="EMBL" id="LT629766">
    <property type="protein sequence ID" value="SDT16023.1"/>
    <property type="molecule type" value="Genomic_DNA"/>
</dbReference>
<protein>
    <submittedName>
        <fullName evidence="9">Peptide/nickel transport system permease protein</fullName>
    </submittedName>
</protein>
<evidence type="ECO:0000256" key="3">
    <source>
        <dbReference type="ARBA" id="ARBA00022475"/>
    </source>
</evidence>
<dbReference type="PANTHER" id="PTHR43386:SF23">
    <property type="entry name" value="ABC TRANSPORTER"/>
    <property type="match status" value="1"/>
</dbReference>
<dbReference type="GO" id="GO:0055085">
    <property type="term" value="P:transmembrane transport"/>
    <property type="evidence" value="ECO:0007669"/>
    <property type="project" value="InterPro"/>
</dbReference>
<dbReference type="InterPro" id="IPR000515">
    <property type="entry name" value="MetI-like"/>
</dbReference>
<organism evidence="9 10">
    <name type="scientific">Brevibacterium siliguriense</name>
    <dbReference type="NCBI Taxonomy" id="1136497"/>
    <lineage>
        <taxon>Bacteria</taxon>
        <taxon>Bacillati</taxon>
        <taxon>Actinomycetota</taxon>
        <taxon>Actinomycetes</taxon>
        <taxon>Micrococcales</taxon>
        <taxon>Brevibacteriaceae</taxon>
        <taxon>Brevibacterium</taxon>
    </lineage>
</organism>
<dbReference type="PROSITE" id="PS50928">
    <property type="entry name" value="ABC_TM1"/>
    <property type="match status" value="1"/>
</dbReference>
<comment type="similarity">
    <text evidence="7">Belongs to the binding-protein-dependent transport system permease family.</text>
</comment>
<dbReference type="CDD" id="cd06261">
    <property type="entry name" value="TM_PBP2"/>
    <property type="match status" value="1"/>
</dbReference>
<feature type="domain" description="ABC transmembrane type-1" evidence="8">
    <location>
        <begin position="99"/>
        <end position="285"/>
    </location>
</feature>
<dbReference type="InterPro" id="IPR025966">
    <property type="entry name" value="OppC_N"/>
</dbReference>
<evidence type="ECO:0000313" key="9">
    <source>
        <dbReference type="EMBL" id="SDT16023.1"/>
    </source>
</evidence>
<sequence length="298" mass="31810">MTQNRFSQRSSGERVRTEPTQLRLFARRFFRHRLALTGMVILGVLVIACFGAPWLAPYPENQQDLITGSSGISAAHWLGTDQLGRDFLSQLLYAGRVSMSVGLGVGVLATAVGILLGSIAGYVGGWIDELIMRLVDLFLIVPPLAVLALILQGFGTSTFTIVLALSSLAWTVIARVARGQVLSLKEKEFVEAAIVLGASPLRVMLRHLVPNLAGVIAVNVSLAVAAAIITESTLSFLGFGVQPPASSWGNLLSQAAGLLGTPQVHLLLYPGFLILLTVLAVNFIGDGLRDAFDPQTQR</sequence>
<keyword evidence="10" id="KW-1185">Reference proteome</keyword>
<evidence type="ECO:0000256" key="6">
    <source>
        <dbReference type="ARBA" id="ARBA00023136"/>
    </source>
</evidence>
<accession>A0A1H1Y3N7</accession>
<evidence type="ECO:0000256" key="4">
    <source>
        <dbReference type="ARBA" id="ARBA00022692"/>
    </source>
</evidence>
<dbReference type="SUPFAM" id="SSF161098">
    <property type="entry name" value="MetI-like"/>
    <property type="match status" value="1"/>
</dbReference>
<gene>
    <name evidence="9" type="ORF">SAMN04489752_3537</name>
</gene>
<feature type="transmembrane region" description="Helical" evidence="7">
    <location>
        <begin position="266"/>
        <end position="285"/>
    </location>
</feature>
<feature type="transmembrane region" description="Helical" evidence="7">
    <location>
        <begin position="34"/>
        <end position="56"/>
    </location>
</feature>
<keyword evidence="2 7" id="KW-0813">Transport</keyword>
<keyword evidence="4 7" id="KW-0812">Transmembrane</keyword>
<name>A0A1H1Y3N7_9MICO</name>
<dbReference type="Gene3D" id="1.10.3720.10">
    <property type="entry name" value="MetI-like"/>
    <property type="match status" value="1"/>
</dbReference>
<comment type="subcellular location">
    <subcellularLocation>
        <location evidence="1 7">Cell membrane</location>
        <topology evidence="1 7">Multi-pass membrane protein</topology>
    </subcellularLocation>
</comment>
<proteinExistence type="inferred from homology"/>
<dbReference type="InterPro" id="IPR050366">
    <property type="entry name" value="BP-dependent_transpt_permease"/>
</dbReference>
<dbReference type="OrthoDB" id="6637947at2"/>
<keyword evidence="3" id="KW-1003">Cell membrane</keyword>
<keyword evidence="5 7" id="KW-1133">Transmembrane helix</keyword>
<dbReference type="RefSeq" id="WP_092016778.1">
    <property type="nucleotide sequence ID" value="NZ_LT629766.1"/>
</dbReference>
<evidence type="ECO:0000259" key="8">
    <source>
        <dbReference type="PROSITE" id="PS50928"/>
    </source>
</evidence>
<evidence type="ECO:0000256" key="5">
    <source>
        <dbReference type="ARBA" id="ARBA00022989"/>
    </source>
</evidence>
<reference evidence="10" key="1">
    <citation type="submission" date="2016-10" db="EMBL/GenBank/DDBJ databases">
        <authorList>
            <person name="Varghese N."/>
            <person name="Submissions S."/>
        </authorList>
    </citation>
    <scope>NUCLEOTIDE SEQUENCE [LARGE SCALE GENOMIC DNA]</scope>
    <source>
        <strain evidence="10">DSM 23676</strain>
    </source>
</reference>
<dbReference type="AlphaFoldDB" id="A0A1H1Y3N7"/>
<evidence type="ECO:0000313" key="10">
    <source>
        <dbReference type="Proteomes" id="UP000199597"/>
    </source>
</evidence>
<feature type="transmembrane region" description="Helical" evidence="7">
    <location>
        <begin position="101"/>
        <end position="123"/>
    </location>
</feature>
<evidence type="ECO:0000256" key="1">
    <source>
        <dbReference type="ARBA" id="ARBA00004651"/>
    </source>
</evidence>